<dbReference type="InterPro" id="IPR012337">
    <property type="entry name" value="RNaseH-like_sf"/>
</dbReference>
<evidence type="ECO:0000259" key="1">
    <source>
        <dbReference type="Pfam" id="PF01609"/>
    </source>
</evidence>
<reference evidence="2" key="1">
    <citation type="submission" date="2018-06" db="EMBL/GenBank/DDBJ databases">
        <authorList>
            <person name="Zhirakovskaya E."/>
        </authorList>
    </citation>
    <scope>NUCLEOTIDE SEQUENCE</scope>
</reference>
<dbReference type="GO" id="GO:0004803">
    <property type="term" value="F:transposase activity"/>
    <property type="evidence" value="ECO:0007669"/>
    <property type="project" value="InterPro"/>
</dbReference>
<dbReference type="PANTHER" id="PTHR35404:SF8">
    <property type="entry name" value="TRANSPOSASE OF TN10"/>
    <property type="match status" value="1"/>
</dbReference>
<evidence type="ECO:0000313" key="2">
    <source>
        <dbReference type="EMBL" id="VAW64730.1"/>
    </source>
</evidence>
<dbReference type="InterPro" id="IPR002559">
    <property type="entry name" value="Transposase_11"/>
</dbReference>
<gene>
    <name evidence="2" type="ORF">MNBD_GAMMA11-3235</name>
</gene>
<dbReference type="PANTHER" id="PTHR35404">
    <property type="entry name" value="TRANSPOSASE OF TN10"/>
    <property type="match status" value="1"/>
</dbReference>
<dbReference type="AlphaFoldDB" id="A0A3B0XJ89"/>
<sequence length="398" mass="45759">MHATQLLNTHLFKQCQGIHKKRWTALMVMVSALINGKKLSVTGLGRAINSTAYEKHNIKRADRLIGNPTLNQERLMIYRALAKMIIGSQKQPVILVDWSDLTADRKFHLLRASLPVGGRALTLYEESHIQKDNASPQVQRRFLETLKRVLPQHCCPIIISDAGFRSPWFRAVQELGWDFVGRVGGHTMLSPQAVDNWIRVEHIFETATQRPRYLGFIDIVRRSPLACHAYLLKKKKQGRIKKTVFGKRCKMKHSEKNAHRERTPWLIVTSLEGGATITKRVINLYKTRMQIEEAFRDVKNSRWGFSLDEASSSTTYRYENLLLVGALATFVIWLIGKVAELKNIHRQYQANSIKTRNVLSTFYLGCRVLKKQASNFQRTDFLQALNALKQQFEAQCYA</sequence>
<dbReference type="Pfam" id="PF01609">
    <property type="entry name" value="DDE_Tnp_1"/>
    <property type="match status" value="1"/>
</dbReference>
<dbReference type="NCBIfam" id="NF033591">
    <property type="entry name" value="transpos_IS4_2"/>
    <property type="match status" value="1"/>
</dbReference>
<proteinExistence type="predicted"/>
<protein>
    <submittedName>
        <fullName evidence="2">Mobile element protein</fullName>
    </submittedName>
</protein>
<feature type="domain" description="Transposase IS4-like" evidence="1">
    <location>
        <begin position="89"/>
        <end position="305"/>
    </location>
</feature>
<dbReference type="InterPro" id="IPR047658">
    <property type="entry name" value="IS4-like_transpos"/>
</dbReference>
<organism evidence="2">
    <name type="scientific">hydrothermal vent metagenome</name>
    <dbReference type="NCBI Taxonomy" id="652676"/>
    <lineage>
        <taxon>unclassified sequences</taxon>
        <taxon>metagenomes</taxon>
        <taxon>ecological metagenomes</taxon>
    </lineage>
</organism>
<dbReference type="EMBL" id="UOFG01000237">
    <property type="protein sequence ID" value="VAW64730.1"/>
    <property type="molecule type" value="Genomic_DNA"/>
</dbReference>
<dbReference type="GO" id="GO:0006313">
    <property type="term" value="P:DNA transposition"/>
    <property type="evidence" value="ECO:0007669"/>
    <property type="project" value="InterPro"/>
</dbReference>
<accession>A0A3B0XJ89</accession>
<dbReference type="SUPFAM" id="SSF53098">
    <property type="entry name" value="Ribonuclease H-like"/>
    <property type="match status" value="1"/>
</dbReference>
<name>A0A3B0XJ89_9ZZZZ</name>
<dbReference type="GO" id="GO:0003677">
    <property type="term" value="F:DNA binding"/>
    <property type="evidence" value="ECO:0007669"/>
    <property type="project" value="InterPro"/>
</dbReference>